<dbReference type="AlphaFoldDB" id="A0A7Z8KMQ0"/>
<sequence>MDNILENKGKYAFIASVASSLVLVVVFAVLSIAVNNSRTVPLYSQVDIIAGMIFVFILSMIVAASVWPGIIEKRIR</sequence>
<keyword evidence="1" id="KW-0812">Transmembrane</keyword>
<dbReference type="EMBL" id="VIAQ01000015">
    <property type="protein sequence ID" value="TQD25009.1"/>
    <property type="molecule type" value="Genomic_DNA"/>
</dbReference>
<dbReference type="RefSeq" id="WP_154809736.1">
    <property type="nucleotide sequence ID" value="NZ_VIAQ01000015.1"/>
</dbReference>
<proteinExistence type="predicted"/>
<keyword evidence="1" id="KW-1133">Transmembrane helix</keyword>
<keyword evidence="1" id="KW-0472">Membrane</keyword>
<dbReference type="Proteomes" id="UP000319335">
    <property type="component" value="Unassembled WGS sequence"/>
</dbReference>
<evidence type="ECO:0000313" key="2">
    <source>
        <dbReference type="EMBL" id="TQD25009.1"/>
    </source>
</evidence>
<reference evidence="2 3" key="1">
    <citation type="submission" date="2019-06" db="EMBL/GenBank/DDBJ databases">
        <title>Draft genome sequence of Methanolobus vulcani B1d.</title>
        <authorList>
            <person name="Creighbaum A.J."/>
            <person name="Ticak T."/>
            <person name="Hariraju D."/>
            <person name="Arivett B.A."/>
            <person name="Ferguson D.J.Jr."/>
        </authorList>
    </citation>
    <scope>NUCLEOTIDE SEQUENCE [LARGE SCALE GENOMIC DNA]</scope>
    <source>
        <strain evidence="2 3">B1d</strain>
    </source>
</reference>
<accession>A0A7Z8KMQ0</accession>
<evidence type="ECO:0000313" key="3">
    <source>
        <dbReference type="Proteomes" id="UP000319335"/>
    </source>
</evidence>
<dbReference type="OrthoDB" id="147347at2157"/>
<comment type="caution">
    <text evidence="2">The sequence shown here is derived from an EMBL/GenBank/DDBJ whole genome shotgun (WGS) entry which is preliminary data.</text>
</comment>
<protein>
    <submittedName>
        <fullName evidence="2">Uncharacterized protein</fullName>
    </submittedName>
</protein>
<organism evidence="2 3">
    <name type="scientific">Methanolobus vulcani</name>
    <dbReference type="NCBI Taxonomy" id="38026"/>
    <lineage>
        <taxon>Archaea</taxon>
        <taxon>Methanobacteriati</taxon>
        <taxon>Methanobacteriota</taxon>
        <taxon>Stenosarchaea group</taxon>
        <taxon>Methanomicrobia</taxon>
        <taxon>Methanosarcinales</taxon>
        <taxon>Methanosarcinaceae</taxon>
        <taxon>Methanolobus</taxon>
    </lineage>
</organism>
<gene>
    <name evidence="2" type="ORF">FKV42_08075</name>
</gene>
<feature type="transmembrane region" description="Helical" evidence="1">
    <location>
        <begin position="12"/>
        <end position="34"/>
    </location>
</feature>
<feature type="transmembrane region" description="Helical" evidence="1">
    <location>
        <begin position="46"/>
        <end position="70"/>
    </location>
</feature>
<name>A0A7Z8KMQ0_9EURY</name>
<keyword evidence="3" id="KW-1185">Reference proteome</keyword>
<evidence type="ECO:0000256" key="1">
    <source>
        <dbReference type="SAM" id="Phobius"/>
    </source>
</evidence>